<comment type="caution">
    <text evidence="8">The sequence shown here is derived from an EMBL/GenBank/DDBJ whole genome shotgun (WGS) entry which is preliminary data.</text>
</comment>
<dbReference type="Gene3D" id="3.30.2010.10">
    <property type="entry name" value="Metalloproteases ('zincins'), catalytic domain"/>
    <property type="match status" value="1"/>
</dbReference>
<keyword evidence="1 6" id="KW-0645">Protease</keyword>
<keyword evidence="4 6" id="KW-0862">Zinc</keyword>
<dbReference type="InterPro" id="IPR051156">
    <property type="entry name" value="Mito/Outer_Membr_Metalloprot"/>
</dbReference>
<dbReference type="Pfam" id="PF01435">
    <property type="entry name" value="Peptidase_M48"/>
    <property type="match status" value="1"/>
</dbReference>
<dbReference type="Proteomes" id="UP000236173">
    <property type="component" value="Unassembled WGS sequence"/>
</dbReference>
<dbReference type="InterPro" id="IPR001915">
    <property type="entry name" value="Peptidase_M48"/>
</dbReference>
<comment type="similarity">
    <text evidence="6">Belongs to the peptidase M48 family.</text>
</comment>
<dbReference type="GO" id="GO:0046872">
    <property type="term" value="F:metal ion binding"/>
    <property type="evidence" value="ECO:0007669"/>
    <property type="project" value="UniProtKB-KW"/>
</dbReference>
<dbReference type="PANTHER" id="PTHR22726">
    <property type="entry name" value="METALLOENDOPEPTIDASE OMA1"/>
    <property type="match status" value="1"/>
</dbReference>
<reference evidence="9" key="1">
    <citation type="submission" date="2017-09" db="EMBL/GenBank/DDBJ databases">
        <title>Metaegenomics of thermophilic ammonia-oxidizing enrichment culture.</title>
        <authorList>
            <person name="Kato S."/>
            <person name="Suzuki K."/>
        </authorList>
    </citation>
    <scope>NUCLEOTIDE SEQUENCE [LARGE SCALE GENOMIC DNA]</scope>
</reference>
<evidence type="ECO:0000313" key="8">
    <source>
        <dbReference type="EMBL" id="GBC98576.1"/>
    </source>
</evidence>
<keyword evidence="5 6" id="KW-0482">Metalloprotease</keyword>
<dbReference type="PANTHER" id="PTHR22726:SF1">
    <property type="entry name" value="METALLOENDOPEPTIDASE OMA1, MITOCHONDRIAL"/>
    <property type="match status" value="1"/>
</dbReference>
<proteinExistence type="inferred from homology"/>
<evidence type="ECO:0000259" key="7">
    <source>
        <dbReference type="Pfam" id="PF01435"/>
    </source>
</evidence>
<comment type="cofactor">
    <cofactor evidence="6">
        <name>Zn(2+)</name>
        <dbReference type="ChEBI" id="CHEBI:29105"/>
    </cofactor>
    <text evidence="6">Binds 1 zinc ion per subunit.</text>
</comment>
<dbReference type="EMBL" id="BEHT01000012">
    <property type="protein sequence ID" value="GBC98576.1"/>
    <property type="molecule type" value="Genomic_DNA"/>
</dbReference>
<name>A0A2H5XBK8_9BACT</name>
<dbReference type="GO" id="GO:0051603">
    <property type="term" value="P:proteolysis involved in protein catabolic process"/>
    <property type="evidence" value="ECO:0007669"/>
    <property type="project" value="TreeGrafter"/>
</dbReference>
<evidence type="ECO:0000313" key="9">
    <source>
        <dbReference type="Proteomes" id="UP000236173"/>
    </source>
</evidence>
<evidence type="ECO:0000256" key="4">
    <source>
        <dbReference type="ARBA" id="ARBA00022833"/>
    </source>
</evidence>
<dbReference type="GO" id="GO:0016020">
    <property type="term" value="C:membrane"/>
    <property type="evidence" value="ECO:0007669"/>
    <property type="project" value="TreeGrafter"/>
</dbReference>
<keyword evidence="2" id="KW-0479">Metal-binding</keyword>
<gene>
    <name evidence="8" type="primary">bepA_3</name>
    <name evidence="8" type="ORF">HRbin17_01089</name>
</gene>
<dbReference type="AlphaFoldDB" id="A0A2H5XBK8"/>
<protein>
    <submittedName>
        <fullName evidence="8">Beta-barrel assembly-enhancing protease</fullName>
        <ecNumber evidence="8">3.4.-.-</ecNumber>
    </submittedName>
</protein>
<evidence type="ECO:0000256" key="6">
    <source>
        <dbReference type="RuleBase" id="RU003983"/>
    </source>
</evidence>
<keyword evidence="3 6" id="KW-0378">Hydrolase</keyword>
<accession>A0A2H5XBK8</accession>
<dbReference type="EC" id="3.4.-.-" evidence="8"/>
<evidence type="ECO:0000256" key="3">
    <source>
        <dbReference type="ARBA" id="ARBA00022801"/>
    </source>
</evidence>
<evidence type="ECO:0000256" key="5">
    <source>
        <dbReference type="ARBA" id="ARBA00023049"/>
    </source>
</evidence>
<evidence type="ECO:0000256" key="1">
    <source>
        <dbReference type="ARBA" id="ARBA00022670"/>
    </source>
</evidence>
<evidence type="ECO:0000256" key="2">
    <source>
        <dbReference type="ARBA" id="ARBA00022723"/>
    </source>
</evidence>
<dbReference type="GO" id="GO:0004222">
    <property type="term" value="F:metalloendopeptidase activity"/>
    <property type="evidence" value="ECO:0007669"/>
    <property type="project" value="InterPro"/>
</dbReference>
<sequence length="374" mass="41349">MRNYLVAVCLLLPIAIGWGRQAVPSDVTPEERRLGEEAVKEFEAKVKPVADHPALPQLRAIVSRLVPVTERPKMAYTIKVVDDPEPNAFTFPGGFMYVTTGLLKLAQSEHELAAVLAHEIAHNTRLHALRMARKESQLSLPVLLSMLAAVFARGEATAQAAQIVSGVVQVMLLGYSRDMEREADEAAFRYLRQAGYNPVGLLTFFEKLAQLERRTTPPQFLPGYWTTHPAVEERIGAIKGWLQAAGLPINRRPVTGALKVEAQEMEVNGQKVGVLLLSGEELCRFAAAEGKTGLARAQEAARRLDAALDDGAQPFAFRLTVAKQRLTVAVNRQVLWELSDDDARLNRRSLDDLAKHIQQALTRAFLRGRLEGQI</sequence>
<feature type="domain" description="Peptidase M48" evidence="7">
    <location>
        <begin position="57"/>
        <end position="241"/>
    </location>
</feature>
<organism evidence="8 9">
    <name type="scientific">Candidatus Fervidibacter japonicus</name>
    <dbReference type="NCBI Taxonomy" id="2035412"/>
    <lineage>
        <taxon>Bacteria</taxon>
        <taxon>Candidatus Fervidibacterota</taxon>
        <taxon>Candidatus Fervidibacter</taxon>
    </lineage>
</organism>